<dbReference type="GO" id="GO:0016020">
    <property type="term" value="C:membrane"/>
    <property type="evidence" value="ECO:0007669"/>
    <property type="project" value="TreeGrafter"/>
</dbReference>
<evidence type="ECO:0000313" key="5">
    <source>
        <dbReference type="Proteomes" id="UP000636960"/>
    </source>
</evidence>
<feature type="transmembrane region" description="Helical" evidence="2">
    <location>
        <begin position="316"/>
        <end position="335"/>
    </location>
</feature>
<evidence type="ECO:0000256" key="1">
    <source>
        <dbReference type="SAM" id="MobiDB-lite"/>
    </source>
</evidence>
<sequence>MVVCFHLSPQVIGTERHLAVMRHIDLGKYGVLLFFLVSGYVIPMSLERHGSLRRFWIGRLCRIYPAYLAAIALFALVCAFGWLRWPAGLRQETVTGVLAHVTMLPDLLGQRGALRVFWTLAYEMTFYLIVAGLFAWRLHRWSAWWASGLALVALLLGPALPNDLLGGTVAERRVTAAVLVVLVGLGLLAYLTDPAYQKGRMVLVAGAGGIAMVLLPALNGHATRDSTVIASWQGLLLLAVMFAGTVVYRAQHGQIGRRSAAISLSVVGLGVVGAHWTHLGSGAAVRVWLANTAAVAITFAVAYACKSRTVPAALTWLGQISYSLYLLHVIVLFLLPRVVPDLGTRPGAVRVLVGFAYLVVVIVVAWLAYRMVELPGQALGRRLTARLEPRPPRTPVFATQRASPGTGRGQNERQSV</sequence>
<name>A0A919MWX2_9ACTN</name>
<keyword evidence="2" id="KW-0472">Membrane</keyword>
<evidence type="ECO:0000256" key="2">
    <source>
        <dbReference type="SAM" id="Phobius"/>
    </source>
</evidence>
<feature type="transmembrane region" description="Helical" evidence="2">
    <location>
        <begin position="260"/>
        <end position="279"/>
    </location>
</feature>
<comment type="caution">
    <text evidence="4">The sequence shown here is derived from an EMBL/GenBank/DDBJ whole genome shotgun (WGS) entry which is preliminary data.</text>
</comment>
<dbReference type="Pfam" id="PF01757">
    <property type="entry name" value="Acyl_transf_3"/>
    <property type="match status" value="2"/>
</dbReference>
<keyword evidence="5" id="KW-1185">Reference proteome</keyword>
<dbReference type="EMBL" id="BOMV01000023">
    <property type="protein sequence ID" value="GIE95105.1"/>
    <property type="molecule type" value="Genomic_DNA"/>
</dbReference>
<dbReference type="GO" id="GO:0009103">
    <property type="term" value="P:lipopolysaccharide biosynthetic process"/>
    <property type="evidence" value="ECO:0007669"/>
    <property type="project" value="TreeGrafter"/>
</dbReference>
<reference evidence="4" key="1">
    <citation type="submission" date="2021-01" db="EMBL/GenBank/DDBJ databases">
        <title>Whole genome shotgun sequence of Actinoplanes rishiriensis NBRC 108556.</title>
        <authorList>
            <person name="Komaki H."/>
            <person name="Tamura T."/>
        </authorList>
    </citation>
    <scope>NUCLEOTIDE SEQUENCE</scope>
    <source>
        <strain evidence="4">NBRC 108556</strain>
    </source>
</reference>
<feature type="transmembrane region" description="Helical" evidence="2">
    <location>
        <begin position="173"/>
        <end position="192"/>
    </location>
</feature>
<dbReference type="InterPro" id="IPR050879">
    <property type="entry name" value="Acyltransferase_3"/>
</dbReference>
<feature type="domain" description="Acyltransferase 3" evidence="3">
    <location>
        <begin position="1"/>
        <end position="165"/>
    </location>
</feature>
<keyword evidence="2" id="KW-0812">Transmembrane</keyword>
<feature type="transmembrane region" description="Helical" evidence="2">
    <location>
        <begin position="64"/>
        <end position="83"/>
    </location>
</feature>
<feature type="transmembrane region" description="Helical" evidence="2">
    <location>
        <begin position="116"/>
        <end position="136"/>
    </location>
</feature>
<dbReference type="PANTHER" id="PTHR23028">
    <property type="entry name" value="ACETYLTRANSFERASE"/>
    <property type="match status" value="1"/>
</dbReference>
<dbReference type="GO" id="GO:0016747">
    <property type="term" value="F:acyltransferase activity, transferring groups other than amino-acyl groups"/>
    <property type="evidence" value="ECO:0007669"/>
    <property type="project" value="InterPro"/>
</dbReference>
<dbReference type="AlphaFoldDB" id="A0A919MWX2"/>
<accession>A0A919MWX2</accession>
<feature type="domain" description="Acyltransferase 3" evidence="3">
    <location>
        <begin position="188"/>
        <end position="370"/>
    </location>
</feature>
<feature type="region of interest" description="Disordered" evidence="1">
    <location>
        <begin position="390"/>
        <end position="416"/>
    </location>
</feature>
<feature type="transmembrane region" description="Helical" evidence="2">
    <location>
        <begin position="143"/>
        <end position="161"/>
    </location>
</feature>
<keyword evidence="2" id="KW-1133">Transmembrane helix</keyword>
<organism evidence="4 5">
    <name type="scientific">Paractinoplanes rishiriensis</name>
    <dbReference type="NCBI Taxonomy" id="1050105"/>
    <lineage>
        <taxon>Bacteria</taxon>
        <taxon>Bacillati</taxon>
        <taxon>Actinomycetota</taxon>
        <taxon>Actinomycetes</taxon>
        <taxon>Micromonosporales</taxon>
        <taxon>Micromonosporaceae</taxon>
        <taxon>Paractinoplanes</taxon>
    </lineage>
</organism>
<proteinExistence type="predicted"/>
<evidence type="ECO:0000313" key="4">
    <source>
        <dbReference type="EMBL" id="GIE95105.1"/>
    </source>
</evidence>
<evidence type="ECO:0000259" key="3">
    <source>
        <dbReference type="Pfam" id="PF01757"/>
    </source>
</evidence>
<protein>
    <recommendedName>
        <fullName evidence="3">Acyltransferase 3 domain-containing protein</fullName>
    </recommendedName>
</protein>
<feature type="transmembrane region" description="Helical" evidence="2">
    <location>
        <begin position="285"/>
        <end position="304"/>
    </location>
</feature>
<dbReference type="InterPro" id="IPR002656">
    <property type="entry name" value="Acyl_transf_3_dom"/>
</dbReference>
<gene>
    <name evidence="4" type="ORF">Ari01nite_25700</name>
</gene>
<dbReference type="Proteomes" id="UP000636960">
    <property type="component" value="Unassembled WGS sequence"/>
</dbReference>
<feature type="transmembrane region" description="Helical" evidence="2">
    <location>
        <begin position="230"/>
        <end position="248"/>
    </location>
</feature>
<feature type="transmembrane region" description="Helical" evidence="2">
    <location>
        <begin position="347"/>
        <end position="369"/>
    </location>
</feature>
<dbReference type="PANTHER" id="PTHR23028:SF53">
    <property type="entry name" value="ACYL_TRANSF_3 DOMAIN-CONTAINING PROTEIN"/>
    <property type="match status" value="1"/>
</dbReference>
<feature type="transmembrane region" description="Helical" evidence="2">
    <location>
        <begin position="26"/>
        <end position="43"/>
    </location>
</feature>
<feature type="transmembrane region" description="Helical" evidence="2">
    <location>
        <begin position="199"/>
        <end position="218"/>
    </location>
</feature>